<dbReference type="AlphaFoldDB" id="A0AAV6XL61"/>
<evidence type="ECO:0000313" key="1">
    <source>
        <dbReference type="EMBL" id="KAG8383238.1"/>
    </source>
</evidence>
<organism evidence="1 2">
    <name type="scientific">Buddleja alternifolia</name>
    <dbReference type="NCBI Taxonomy" id="168488"/>
    <lineage>
        <taxon>Eukaryota</taxon>
        <taxon>Viridiplantae</taxon>
        <taxon>Streptophyta</taxon>
        <taxon>Embryophyta</taxon>
        <taxon>Tracheophyta</taxon>
        <taxon>Spermatophyta</taxon>
        <taxon>Magnoliopsida</taxon>
        <taxon>eudicotyledons</taxon>
        <taxon>Gunneridae</taxon>
        <taxon>Pentapetalae</taxon>
        <taxon>asterids</taxon>
        <taxon>lamiids</taxon>
        <taxon>Lamiales</taxon>
        <taxon>Scrophulariaceae</taxon>
        <taxon>Buddlejeae</taxon>
        <taxon>Buddleja</taxon>
    </lineage>
</organism>
<gene>
    <name evidence="1" type="ORF">BUALT_Bualt05G0163600</name>
</gene>
<protein>
    <recommendedName>
        <fullName evidence="3">RNase H type-1 domain-containing protein</fullName>
    </recommendedName>
</protein>
<comment type="caution">
    <text evidence="1">The sequence shown here is derived from an EMBL/GenBank/DDBJ whole genome shotgun (WGS) entry which is preliminary data.</text>
</comment>
<name>A0AAV6XL61_9LAMI</name>
<dbReference type="EMBL" id="WHWC01000005">
    <property type="protein sequence ID" value="KAG8383238.1"/>
    <property type="molecule type" value="Genomic_DNA"/>
</dbReference>
<proteinExistence type="predicted"/>
<evidence type="ECO:0000313" key="2">
    <source>
        <dbReference type="Proteomes" id="UP000826271"/>
    </source>
</evidence>
<keyword evidence="2" id="KW-1185">Reference proteome</keyword>
<accession>A0AAV6XL61</accession>
<dbReference type="Proteomes" id="UP000826271">
    <property type="component" value="Unassembled WGS sequence"/>
</dbReference>
<evidence type="ECO:0008006" key="3">
    <source>
        <dbReference type="Google" id="ProtNLM"/>
    </source>
</evidence>
<reference evidence="1" key="1">
    <citation type="submission" date="2019-10" db="EMBL/GenBank/DDBJ databases">
        <authorList>
            <person name="Zhang R."/>
            <person name="Pan Y."/>
            <person name="Wang J."/>
            <person name="Ma R."/>
            <person name="Yu S."/>
        </authorList>
    </citation>
    <scope>NUCLEOTIDE SEQUENCE</scope>
    <source>
        <strain evidence="1">LA-IB0</strain>
        <tissue evidence="1">Leaf</tissue>
    </source>
</reference>
<sequence length="168" mass="19124">MNFRLLPFYQLSMDDWVCLLLSMDKNLFPSLDLSLEFLTFSVIAMGLIWNARKKHLHDFVVVDVLNIARLADKLSAEHVKAQRAKLLHAQGYNPNQKWKAPPSNWLKVNSDASFKDGFFVAAFLVRDSSDVVVQVAAFTDWAHDVLVVEAFAIAKAFSFLDRASIKFF</sequence>